<protein>
    <submittedName>
        <fullName evidence="2">Pimeloyl-ACP methyl ester carboxylesterase</fullName>
    </submittedName>
</protein>
<dbReference type="RefSeq" id="WP_143788327.1">
    <property type="nucleotide sequence ID" value="NZ_FSRU01000001.1"/>
</dbReference>
<organism evidence="2 3">
    <name type="scientific">Paraburkholderia phenazinium</name>
    <dbReference type="NCBI Taxonomy" id="60549"/>
    <lineage>
        <taxon>Bacteria</taxon>
        <taxon>Pseudomonadati</taxon>
        <taxon>Pseudomonadota</taxon>
        <taxon>Betaproteobacteria</taxon>
        <taxon>Burkholderiales</taxon>
        <taxon>Burkholderiaceae</taxon>
        <taxon>Paraburkholderia</taxon>
    </lineage>
</organism>
<keyword evidence="3" id="KW-1185">Reference proteome</keyword>
<evidence type="ECO:0000313" key="2">
    <source>
        <dbReference type="EMBL" id="SIO43451.1"/>
    </source>
</evidence>
<dbReference type="EMBL" id="FSRU01000001">
    <property type="protein sequence ID" value="SIO43451.1"/>
    <property type="molecule type" value="Genomic_DNA"/>
</dbReference>
<dbReference type="SUPFAM" id="SSF53474">
    <property type="entry name" value="alpha/beta-Hydrolases"/>
    <property type="match status" value="1"/>
</dbReference>
<feature type="domain" description="AB hydrolase-1" evidence="1">
    <location>
        <begin position="50"/>
        <end position="279"/>
    </location>
</feature>
<reference evidence="2 3" key="1">
    <citation type="submission" date="2016-11" db="EMBL/GenBank/DDBJ databases">
        <authorList>
            <person name="Jaros S."/>
            <person name="Januszkiewicz K."/>
            <person name="Wedrychowicz H."/>
        </authorList>
    </citation>
    <scope>NUCLEOTIDE SEQUENCE [LARGE SCALE GENOMIC DNA]</scope>
    <source>
        <strain evidence="2 3">GAS95</strain>
    </source>
</reference>
<dbReference type="Pfam" id="PF00561">
    <property type="entry name" value="Abhydrolase_1"/>
    <property type="match status" value="1"/>
</dbReference>
<dbReference type="Proteomes" id="UP000185151">
    <property type="component" value="Unassembled WGS sequence"/>
</dbReference>
<dbReference type="InterPro" id="IPR029058">
    <property type="entry name" value="AB_hydrolase_fold"/>
</dbReference>
<gene>
    <name evidence="2" type="ORF">SAMN05444165_3165</name>
</gene>
<dbReference type="PRINTS" id="PR00111">
    <property type="entry name" value="ABHYDROLASE"/>
</dbReference>
<dbReference type="PANTHER" id="PTHR43689">
    <property type="entry name" value="HYDROLASE"/>
    <property type="match status" value="1"/>
</dbReference>
<dbReference type="OrthoDB" id="9780765at2"/>
<evidence type="ECO:0000259" key="1">
    <source>
        <dbReference type="Pfam" id="PF00561"/>
    </source>
</evidence>
<dbReference type="PANTHER" id="PTHR43689:SF8">
    <property type="entry name" value="ALPHA_BETA-HYDROLASES SUPERFAMILY PROTEIN"/>
    <property type="match status" value="1"/>
</dbReference>
<dbReference type="Gene3D" id="3.40.50.1820">
    <property type="entry name" value="alpha/beta hydrolase"/>
    <property type="match status" value="1"/>
</dbReference>
<accession>A0A1N6JGX1</accession>
<dbReference type="AlphaFoldDB" id="A0A1N6JGX1"/>
<name>A0A1N6JGX1_9BURK</name>
<evidence type="ECO:0000313" key="3">
    <source>
        <dbReference type="Proteomes" id="UP000185151"/>
    </source>
</evidence>
<dbReference type="InterPro" id="IPR000073">
    <property type="entry name" value="AB_hydrolase_1"/>
</dbReference>
<proteinExistence type="predicted"/>
<sequence>MQTYTPIMIETESQLLEASLPAVEHVQLSLPTLGDKRILTYRAAGDKRAPAIVLLHGMGSSSAGYRAQLAALSEHHRVIAWDAPGYGKSSPFAIGAPAATDYADALANLMSALGIVRATVVGSSWGSVIATAFAARYPSATRALVLSAPNIARGHLAGTDRYVAREVLMRSAAAQSTEARAAVVNALLAPNAGPLVRTLVSRLRDAVTATGWQHAVDMLFSTYTPSVVPSIRAPITIIAGSQDRLAPIDEHARPIHEAAHDSTLHVLDAIGHMPKLEAPGAFNSIVLEAAAAGTDDAHRH</sequence>